<evidence type="ECO:0000256" key="1">
    <source>
        <dbReference type="ARBA" id="ARBA00022801"/>
    </source>
</evidence>
<dbReference type="InterPro" id="IPR009097">
    <property type="entry name" value="Cyclic_Pdiesterase"/>
</dbReference>
<feature type="active site" description="Proton acceptor" evidence="2">
    <location>
        <position position="120"/>
    </location>
</feature>
<evidence type="ECO:0000256" key="2">
    <source>
        <dbReference type="HAMAP-Rule" id="MF_01940"/>
    </source>
</evidence>
<reference evidence="3" key="2">
    <citation type="submission" date="2022-05" db="EMBL/GenBank/DDBJ databases">
        <authorList>
            <person name="Kunte H.-J."/>
        </authorList>
    </citation>
    <scope>NUCLEOTIDE SEQUENCE</scope>
    <source>
        <strain evidence="3">G5</strain>
    </source>
</reference>
<comment type="catalytic activity">
    <reaction evidence="2">
        <text>a 3'-end 2',3'-cyclophospho-ribonucleotide-RNA + H2O = a 3'-end 2'-phospho-ribonucleotide-RNA + H(+)</text>
        <dbReference type="Rhea" id="RHEA:11828"/>
        <dbReference type="Rhea" id="RHEA-COMP:10464"/>
        <dbReference type="Rhea" id="RHEA-COMP:17353"/>
        <dbReference type="ChEBI" id="CHEBI:15377"/>
        <dbReference type="ChEBI" id="CHEBI:15378"/>
        <dbReference type="ChEBI" id="CHEBI:83064"/>
        <dbReference type="ChEBI" id="CHEBI:173113"/>
        <dbReference type="EC" id="3.1.4.58"/>
    </reaction>
</comment>
<feature type="short sequence motif" description="HXTX 1" evidence="2">
    <location>
        <begin position="37"/>
        <end position="40"/>
    </location>
</feature>
<protein>
    <recommendedName>
        <fullName evidence="2">RNA 2',3'-cyclic phosphodiesterase</fullName>
        <shortName evidence="2">RNA 2',3'-CPDase</shortName>
        <ecNumber evidence="2">3.1.4.58</ecNumber>
    </recommendedName>
</protein>
<dbReference type="SUPFAM" id="SSF55144">
    <property type="entry name" value="LigT-like"/>
    <property type="match status" value="1"/>
</dbReference>
<evidence type="ECO:0000313" key="4">
    <source>
        <dbReference type="Proteomes" id="UP001056132"/>
    </source>
</evidence>
<dbReference type="Gene3D" id="3.90.1140.10">
    <property type="entry name" value="Cyclic phosphodiesterase"/>
    <property type="match status" value="1"/>
</dbReference>
<keyword evidence="1 2" id="KW-0378">Hydrolase</keyword>
<dbReference type="HAMAP" id="MF_01940">
    <property type="entry name" value="RNA_CPDase"/>
    <property type="match status" value="1"/>
</dbReference>
<dbReference type="AlphaFoldDB" id="A0AAE9IAM1"/>
<dbReference type="GO" id="GO:0004113">
    <property type="term" value="F:2',3'-cyclic-nucleotide 3'-phosphodiesterase activity"/>
    <property type="evidence" value="ECO:0007669"/>
    <property type="project" value="InterPro"/>
</dbReference>
<organism evidence="3 4">
    <name type="scientific">Cupriavidus campinensis</name>
    <dbReference type="NCBI Taxonomy" id="151783"/>
    <lineage>
        <taxon>Bacteria</taxon>
        <taxon>Pseudomonadati</taxon>
        <taxon>Pseudomonadota</taxon>
        <taxon>Betaproteobacteria</taxon>
        <taxon>Burkholderiales</taxon>
        <taxon>Burkholderiaceae</taxon>
        <taxon>Cupriavidus</taxon>
    </lineage>
</organism>
<dbReference type="PANTHER" id="PTHR35561">
    <property type="entry name" value="RNA 2',3'-CYCLIC PHOSPHODIESTERASE"/>
    <property type="match status" value="1"/>
</dbReference>
<dbReference type="EC" id="3.1.4.58" evidence="2"/>
<dbReference type="InterPro" id="IPR004175">
    <property type="entry name" value="RNA_CPDase"/>
</dbReference>
<name>A0AAE9IAM1_9BURK</name>
<dbReference type="Proteomes" id="UP001056132">
    <property type="component" value="Chromosome 2"/>
</dbReference>
<comment type="function">
    <text evidence="2">Hydrolyzes RNA 2',3'-cyclic phosphodiester to an RNA 2'-phosphomonoester.</text>
</comment>
<evidence type="ECO:0000313" key="3">
    <source>
        <dbReference type="EMBL" id="URF07161.1"/>
    </source>
</evidence>
<proteinExistence type="inferred from homology"/>
<gene>
    <name evidence="3" type="primary">thpR</name>
    <name evidence="3" type="ORF">M5D45_18220</name>
</gene>
<dbReference type="Pfam" id="PF13563">
    <property type="entry name" value="2_5_RNA_ligase2"/>
    <property type="match status" value="1"/>
</dbReference>
<feature type="active site" description="Proton donor" evidence="2">
    <location>
        <position position="37"/>
    </location>
</feature>
<dbReference type="RefSeq" id="WP_250025718.1">
    <property type="nucleotide sequence ID" value="NZ_CP097331.1"/>
</dbReference>
<reference evidence="3" key="1">
    <citation type="journal article" date="2022" name="Microbiol. Resour. Announc.">
        <title>Genome Sequence of Cupriavidus campinensis Strain G5, a Member of a Bacterial Consortium Capable of Polyethylene Degradation.</title>
        <authorList>
            <person name="Schneider B."/>
            <person name="Pfeiffer F."/>
            <person name="Dyall-Smith M."/>
            <person name="Kunte H.J."/>
        </authorList>
    </citation>
    <scope>NUCLEOTIDE SEQUENCE</scope>
    <source>
        <strain evidence="3">G5</strain>
    </source>
</reference>
<dbReference type="NCBIfam" id="TIGR02258">
    <property type="entry name" value="2_5_ligase"/>
    <property type="match status" value="1"/>
</dbReference>
<dbReference type="EMBL" id="CP097331">
    <property type="protein sequence ID" value="URF07161.1"/>
    <property type="molecule type" value="Genomic_DNA"/>
</dbReference>
<dbReference type="GO" id="GO:0008664">
    <property type="term" value="F:RNA 2',3'-cyclic 3'-phosphodiesterase activity"/>
    <property type="evidence" value="ECO:0007669"/>
    <property type="project" value="UniProtKB-EC"/>
</dbReference>
<accession>A0AAE9IAM1</accession>
<sequence>MPRLFIAIDTPPAVAAGLLHTLPVHRGVRPVPAGQLHLTLRFLGDQDEDSAARIGKALAGIQAPPLTMQVQGVGRFRGGQGAVLWAGLAHDDRLTALFDTIEAALADIGIARERRRFHPHLTVARCRPGLPEAVMRDWLAAQHDLTLPAWTAERFVLFESFLSPDGARHEPRAGYPLAASR</sequence>
<dbReference type="PANTHER" id="PTHR35561:SF1">
    <property type="entry name" value="RNA 2',3'-CYCLIC PHOSPHODIESTERASE"/>
    <property type="match status" value="1"/>
</dbReference>
<dbReference type="KEGG" id="ccam:M5D45_18220"/>
<comment type="similarity">
    <text evidence="2">Belongs to the 2H phosphoesterase superfamily. ThpR family.</text>
</comment>
<feature type="short sequence motif" description="HXTX 2" evidence="2">
    <location>
        <begin position="120"/>
        <end position="123"/>
    </location>
</feature>